<reference evidence="1" key="1">
    <citation type="submission" date="2021-05" db="EMBL/GenBank/DDBJ databases">
        <title>Comparative genomics of three Colletotrichum scovillei strains and genetic complementation revealed genes involved fungal growth and virulence on chili pepper.</title>
        <authorList>
            <person name="Hsieh D.-K."/>
            <person name="Chuang S.-C."/>
            <person name="Chen C.-Y."/>
            <person name="Chao Y.-T."/>
            <person name="Lu M.-Y.J."/>
            <person name="Lee M.-H."/>
            <person name="Shih M.-C."/>
        </authorList>
    </citation>
    <scope>NUCLEOTIDE SEQUENCE</scope>
    <source>
        <strain evidence="1">Coll-153</strain>
    </source>
</reference>
<evidence type="ECO:0000313" key="1">
    <source>
        <dbReference type="EMBL" id="KAG7051294.1"/>
    </source>
</evidence>
<dbReference type="EMBL" id="JAESDN010000004">
    <property type="protein sequence ID" value="KAG7051294.1"/>
    <property type="molecule type" value="Genomic_DNA"/>
</dbReference>
<gene>
    <name evidence="1" type="ORF">JMJ77_001919</name>
</gene>
<protein>
    <submittedName>
        <fullName evidence="1">Uncharacterized protein</fullName>
    </submittedName>
</protein>
<dbReference type="AlphaFoldDB" id="A0A9P7R9C9"/>
<comment type="caution">
    <text evidence="1">The sequence shown here is derived from an EMBL/GenBank/DDBJ whole genome shotgun (WGS) entry which is preliminary data.</text>
</comment>
<sequence>MEMATKDRISKSRMRRARVYFGRLSSANY</sequence>
<keyword evidence="2" id="KW-1185">Reference proteome</keyword>
<name>A0A9P7R9C9_9PEZI</name>
<accession>A0A9P7R9C9</accession>
<organism evidence="1 2">
    <name type="scientific">Colletotrichum scovillei</name>
    <dbReference type="NCBI Taxonomy" id="1209932"/>
    <lineage>
        <taxon>Eukaryota</taxon>
        <taxon>Fungi</taxon>
        <taxon>Dikarya</taxon>
        <taxon>Ascomycota</taxon>
        <taxon>Pezizomycotina</taxon>
        <taxon>Sordariomycetes</taxon>
        <taxon>Hypocreomycetidae</taxon>
        <taxon>Glomerellales</taxon>
        <taxon>Glomerellaceae</taxon>
        <taxon>Colletotrichum</taxon>
        <taxon>Colletotrichum acutatum species complex</taxon>
    </lineage>
</organism>
<dbReference type="Proteomes" id="UP000699042">
    <property type="component" value="Unassembled WGS sequence"/>
</dbReference>
<feature type="non-terminal residue" evidence="1">
    <location>
        <position position="1"/>
    </location>
</feature>
<evidence type="ECO:0000313" key="2">
    <source>
        <dbReference type="Proteomes" id="UP000699042"/>
    </source>
</evidence>
<proteinExistence type="predicted"/>